<evidence type="ECO:0000256" key="7">
    <source>
        <dbReference type="ARBA" id="ARBA00022741"/>
    </source>
</evidence>
<name>A0A1E3PSD3_9ASCO</name>
<dbReference type="Pfam" id="PF00069">
    <property type="entry name" value="Pkinase"/>
    <property type="match status" value="1"/>
</dbReference>
<protein>
    <submittedName>
        <fullName evidence="13">Kinase-like protein</fullName>
    </submittedName>
</protein>
<evidence type="ECO:0000259" key="12">
    <source>
        <dbReference type="PROSITE" id="PS50011"/>
    </source>
</evidence>
<evidence type="ECO:0000256" key="11">
    <source>
        <dbReference type="RuleBase" id="RU000304"/>
    </source>
</evidence>
<evidence type="ECO:0000256" key="1">
    <source>
        <dbReference type="ARBA" id="ARBA00004496"/>
    </source>
</evidence>
<dbReference type="Proteomes" id="UP000095009">
    <property type="component" value="Unassembled WGS sequence"/>
</dbReference>
<dbReference type="SMART" id="SM00220">
    <property type="entry name" value="S_TKc"/>
    <property type="match status" value="1"/>
</dbReference>
<dbReference type="STRING" id="857566.A0A1E3PSD3"/>
<dbReference type="GO" id="GO:0004674">
    <property type="term" value="F:protein serine/threonine kinase activity"/>
    <property type="evidence" value="ECO:0007669"/>
    <property type="project" value="UniProtKB-KW"/>
</dbReference>
<evidence type="ECO:0000256" key="4">
    <source>
        <dbReference type="ARBA" id="ARBA00022527"/>
    </source>
</evidence>
<dbReference type="AlphaFoldDB" id="A0A1E3PSD3"/>
<evidence type="ECO:0000256" key="3">
    <source>
        <dbReference type="ARBA" id="ARBA00022490"/>
    </source>
</evidence>
<dbReference type="InterPro" id="IPR050494">
    <property type="entry name" value="Ser_Thr_dual-spec_kinase"/>
</dbReference>
<dbReference type="FunFam" id="1.10.510.10:FF:000380">
    <property type="entry name" value="Serine/threonine-protein kinase ppk15"/>
    <property type="match status" value="1"/>
</dbReference>
<evidence type="ECO:0000256" key="5">
    <source>
        <dbReference type="ARBA" id="ARBA00022553"/>
    </source>
</evidence>
<dbReference type="EMBL" id="KV454406">
    <property type="protein sequence ID" value="ODQ68188.1"/>
    <property type="molecule type" value="Genomic_DNA"/>
</dbReference>
<dbReference type="PROSITE" id="PS00107">
    <property type="entry name" value="PROTEIN_KINASE_ATP"/>
    <property type="match status" value="1"/>
</dbReference>
<gene>
    <name evidence="13" type="ORF">NADFUDRAFT_4608</name>
</gene>
<feature type="binding site" evidence="10">
    <location>
        <position position="128"/>
    </location>
    <ligand>
        <name>ATP</name>
        <dbReference type="ChEBI" id="CHEBI:30616"/>
    </ligand>
</feature>
<evidence type="ECO:0000313" key="14">
    <source>
        <dbReference type="Proteomes" id="UP000095009"/>
    </source>
</evidence>
<organism evidence="13 14">
    <name type="scientific">Nadsonia fulvescens var. elongata DSM 6958</name>
    <dbReference type="NCBI Taxonomy" id="857566"/>
    <lineage>
        <taxon>Eukaryota</taxon>
        <taxon>Fungi</taxon>
        <taxon>Dikarya</taxon>
        <taxon>Ascomycota</taxon>
        <taxon>Saccharomycotina</taxon>
        <taxon>Dipodascomycetes</taxon>
        <taxon>Dipodascales</taxon>
        <taxon>Dipodascales incertae sedis</taxon>
        <taxon>Nadsonia</taxon>
    </lineage>
</organism>
<evidence type="ECO:0000256" key="6">
    <source>
        <dbReference type="ARBA" id="ARBA00022679"/>
    </source>
</evidence>
<dbReference type="InterPro" id="IPR000719">
    <property type="entry name" value="Prot_kinase_dom"/>
</dbReference>
<dbReference type="OrthoDB" id="9332038at2759"/>
<dbReference type="PANTHER" id="PTHR24058:SF17">
    <property type="entry name" value="HOMEODOMAIN INTERACTING PROTEIN KINASE, ISOFORM D"/>
    <property type="match status" value="1"/>
</dbReference>
<keyword evidence="8 13" id="KW-0418">Kinase</keyword>
<dbReference type="PROSITE" id="PS50011">
    <property type="entry name" value="PROTEIN_KINASE_DOM"/>
    <property type="match status" value="1"/>
</dbReference>
<dbReference type="PROSITE" id="PS00108">
    <property type="entry name" value="PROTEIN_KINASE_ST"/>
    <property type="match status" value="1"/>
</dbReference>
<dbReference type="InterPro" id="IPR011009">
    <property type="entry name" value="Kinase-like_dom_sf"/>
</dbReference>
<dbReference type="InterPro" id="IPR017441">
    <property type="entry name" value="Protein_kinase_ATP_BS"/>
</dbReference>
<keyword evidence="7 10" id="KW-0547">Nucleotide-binding</keyword>
<keyword evidence="4 11" id="KW-0723">Serine/threonine-protein kinase</keyword>
<comment type="similarity">
    <text evidence="2">Belongs to the protein kinase superfamily. CMGC Ser/Thr protein kinase family. MNB/DYRK subfamily.</text>
</comment>
<keyword evidence="6" id="KW-0808">Transferase</keyword>
<dbReference type="SUPFAM" id="SSF56112">
    <property type="entry name" value="Protein kinase-like (PK-like)"/>
    <property type="match status" value="1"/>
</dbReference>
<evidence type="ECO:0000256" key="2">
    <source>
        <dbReference type="ARBA" id="ARBA00008867"/>
    </source>
</evidence>
<dbReference type="Gene3D" id="3.30.200.20">
    <property type="entry name" value="Phosphorylase Kinase, domain 1"/>
    <property type="match status" value="1"/>
</dbReference>
<dbReference type="GO" id="GO:0004713">
    <property type="term" value="F:protein tyrosine kinase activity"/>
    <property type="evidence" value="ECO:0007669"/>
    <property type="project" value="TreeGrafter"/>
</dbReference>
<keyword evidence="9 10" id="KW-0067">ATP-binding</keyword>
<feature type="domain" description="Protein kinase" evidence="12">
    <location>
        <begin position="99"/>
        <end position="435"/>
    </location>
</feature>
<feature type="non-terminal residue" evidence="13">
    <location>
        <position position="1"/>
    </location>
</feature>
<evidence type="ECO:0000256" key="9">
    <source>
        <dbReference type="ARBA" id="ARBA00022840"/>
    </source>
</evidence>
<dbReference type="GO" id="GO:0005737">
    <property type="term" value="C:cytoplasm"/>
    <property type="evidence" value="ECO:0007669"/>
    <property type="project" value="UniProtKB-SubCell"/>
</dbReference>
<accession>A0A1E3PSD3</accession>
<dbReference type="CDD" id="cd14212">
    <property type="entry name" value="PKc_YAK1"/>
    <property type="match status" value="1"/>
</dbReference>
<dbReference type="InterPro" id="IPR008271">
    <property type="entry name" value="Ser/Thr_kinase_AS"/>
</dbReference>
<keyword evidence="3" id="KW-0963">Cytoplasm</keyword>
<evidence type="ECO:0000256" key="10">
    <source>
        <dbReference type="PROSITE-ProRule" id="PRU10141"/>
    </source>
</evidence>
<dbReference type="Gene3D" id="1.10.510.10">
    <property type="entry name" value="Transferase(Phosphotransferase) domain 1"/>
    <property type="match status" value="1"/>
</dbReference>
<feature type="non-terminal residue" evidence="13">
    <location>
        <position position="436"/>
    </location>
</feature>
<sequence length="436" mass="49786">QFERVIPGQNLRPTVHATSKTRRAMPEGGYASPLISLSLALPATYRICNADFKYESAKNPRRVLTKPSKGVLNNGFDNQDSDYILYVNDILGSKLSQRYLVLDVLGQGTFGQVVKCQNLHTKEILAVKVIKNKPAFINQSLMEVSILEHLNKSVDKSDEHHILRLKDRFMHKNHLCIVFELLSCNLYELIKQNEFKGLSTNLVRVFSQQLLDSLIVLKEARLIHCDLKPENILLKSLDSPTIKVIDFGSACHEQQTVYTYIQSRFYRSPEILLGIPYTASIDMWSLGCIIAELFLGLPLFPGTSEYNQLSRIVDTLGVPPKWMIERGKNGEKFFDKIRVDTEGCGEDYIYQLKLRAQYARDTGTEEHRSQQYFSSKDLGEIVMNYPLSASARASSEAKQNEMRNRQALLDFLKGLLNYNPFERWTPQQAAQHPFIT</sequence>
<dbReference type="PANTHER" id="PTHR24058">
    <property type="entry name" value="DUAL SPECIFICITY PROTEIN KINASE"/>
    <property type="match status" value="1"/>
</dbReference>
<dbReference type="GO" id="GO:0005634">
    <property type="term" value="C:nucleus"/>
    <property type="evidence" value="ECO:0007669"/>
    <property type="project" value="TreeGrafter"/>
</dbReference>
<evidence type="ECO:0000256" key="8">
    <source>
        <dbReference type="ARBA" id="ARBA00022777"/>
    </source>
</evidence>
<evidence type="ECO:0000313" key="13">
    <source>
        <dbReference type="EMBL" id="ODQ68188.1"/>
    </source>
</evidence>
<keyword evidence="14" id="KW-1185">Reference proteome</keyword>
<reference evidence="13 14" key="1">
    <citation type="journal article" date="2016" name="Proc. Natl. Acad. Sci. U.S.A.">
        <title>Comparative genomics of biotechnologically important yeasts.</title>
        <authorList>
            <person name="Riley R."/>
            <person name="Haridas S."/>
            <person name="Wolfe K.H."/>
            <person name="Lopes M.R."/>
            <person name="Hittinger C.T."/>
            <person name="Goeker M."/>
            <person name="Salamov A.A."/>
            <person name="Wisecaver J.H."/>
            <person name="Long T.M."/>
            <person name="Calvey C.H."/>
            <person name="Aerts A.L."/>
            <person name="Barry K.W."/>
            <person name="Choi C."/>
            <person name="Clum A."/>
            <person name="Coughlan A.Y."/>
            <person name="Deshpande S."/>
            <person name="Douglass A.P."/>
            <person name="Hanson S.J."/>
            <person name="Klenk H.-P."/>
            <person name="LaButti K.M."/>
            <person name="Lapidus A."/>
            <person name="Lindquist E.A."/>
            <person name="Lipzen A.M."/>
            <person name="Meier-Kolthoff J.P."/>
            <person name="Ohm R.A."/>
            <person name="Otillar R.P."/>
            <person name="Pangilinan J.L."/>
            <person name="Peng Y."/>
            <person name="Rokas A."/>
            <person name="Rosa C.A."/>
            <person name="Scheuner C."/>
            <person name="Sibirny A.A."/>
            <person name="Slot J.C."/>
            <person name="Stielow J.B."/>
            <person name="Sun H."/>
            <person name="Kurtzman C.P."/>
            <person name="Blackwell M."/>
            <person name="Grigoriev I.V."/>
            <person name="Jeffries T.W."/>
        </authorList>
    </citation>
    <scope>NUCLEOTIDE SEQUENCE [LARGE SCALE GENOMIC DNA]</scope>
    <source>
        <strain evidence="13 14">DSM 6958</strain>
    </source>
</reference>
<comment type="subcellular location">
    <subcellularLocation>
        <location evidence="1">Cytoplasm</location>
    </subcellularLocation>
</comment>
<dbReference type="FunFam" id="3.30.200.20:FF:000087">
    <property type="entry name" value="Dual specificity tyrosine-phosphorylation-regulated kinase 1A"/>
    <property type="match status" value="1"/>
</dbReference>
<dbReference type="GO" id="GO:0005524">
    <property type="term" value="F:ATP binding"/>
    <property type="evidence" value="ECO:0007669"/>
    <property type="project" value="UniProtKB-UniRule"/>
</dbReference>
<keyword evidence="5" id="KW-0597">Phosphoprotein</keyword>
<proteinExistence type="inferred from homology"/>